<proteinExistence type="predicted"/>
<accession>A0ABT0W1Q5</accession>
<gene>
    <name evidence="3" type="ORF">NC658_30395</name>
</gene>
<dbReference type="Gene3D" id="3.30.559.10">
    <property type="entry name" value="Chloramphenicol acetyltransferase-like domain"/>
    <property type="match status" value="1"/>
</dbReference>
<evidence type="ECO:0000313" key="3">
    <source>
        <dbReference type="EMBL" id="MCM2517518.1"/>
    </source>
</evidence>
<evidence type="ECO:0000256" key="1">
    <source>
        <dbReference type="SAM" id="MobiDB-lite"/>
    </source>
</evidence>
<dbReference type="PANTHER" id="PTHR45527:SF1">
    <property type="entry name" value="FATTY ACID SYNTHASE"/>
    <property type="match status" value="1"/>
</dbReference>
<feature type="domain" description="Condensation" evidence="2">
    <location>
        <begin position="124"/>
        <end position="524"/>
    </location>
</feature>
<evidence type="ECO:0000259" key="2">
    <source>
        <dbReference type="Pfam" id="PF00668"/>
    </source>
</evidence>
<dbReference type="InterPro" id="IPR023213">
    <property type="entry name" value="CAT-like_dom_sf"/>
</dbReference>
<keyword evidence="4" id="KW-1185">Reference proteome</keyword>
<dbReference type="Proteomes" id="UP001523263">
    <property type="component" value="Unassembled WGS sequence"/>
</dbReference>
<dbReference type="InterPro" id="IPR001242">
    <property type="entry name" value="Condensation_dom"/>
</dbReference>
<evidence type="ECO:0000313" key="4">
    <source>
        <dbReference type="Proteomes" id="UP001523263"/>
    </source>
</evidence>
<dbReference type="RefSeq" id="WP_251100011.1">
    <property type="nucleotide sequence ID" value="NZ_JAMQBH010000023.1"/>
</dbReference>
<dbReference type="PANTHER" id="PTHR45527">
    <property type="entry name" value="NONRIBOSOMAL PEPTIDE SYNTHETASE"/>
    <property type="match status" value="1"/>
</dbReference>
<dbReference type="Gene3D" id="3.30.559.30">
    <property type="entry name" value="Nonribosomal peptide synthetase, condensation domain"/>
    <property type="match status" value="1"/>
</dbReference>
<feature type="compositionally biased region" description="Low complexity" evidence="1">
    <location>
        <begin position="292"/>
        <end position="313"/>
    </location>
</feature>
<dbReference type="EMBL" id="JAMQBH010000023">
    <property type="protein sequence ID" value="MCM2517518.1"/>
    <property type="molecule type" value="Genomic_DNA"/>
</dbReference>
<sequence>MAHDAQAGTVLTVVHEPDGAAPGSALVFELCGPLGTAQAEAVAAQVATRHRAYCVALEEEAGRHLVRLSRAGAAAGREPVPLTAELLADLLQPPCLGTVAVTGHQRELVLAAVNRPGAAGRHIEQLHWSWTGPLDIGRFTAAWQSVTDREAVLRTSFDWTGAPRLVLHGRAAVEVVHHRRTTASWNDLLRRDRARQFALHRPGLLRLTLLDGPPRPGATGPAATTRILLSYPHALLDERGAQLLVREFYRAYLADGVVPGGERRPDIRDHLEWLRDQDTDAARRFWATAAPPAHAAVSPGRPGTRTPTTGPGRIQRRLRPHQTARLRSWAAARGAGESSVLHAVWALLLYRAAGVPGPAPVSFGVHLSGRDLMLRGAADIPGLLGNPLPVTVTVDPTAPLADLLRQVRDAALDLSAYPWVSGDLIREWSGRSPGDRLTDTLVRFDTRPELPQALRCELNAQGIRADLPQSVSSDTSLPVTLVARHDSRGGLTLTATHDRAGLSDADASKALSQCMHLLRLLPDHHDERTTVAQVLGLLRADEIPPAASQEPGPRGFALAVLRAGEPQADVIGLVEVPGVPPGAYDLLLSQYDGPERIVSLALDDTGGLPPPSDLRELGLREPGLREPGPRKPPDTGRRLVLCGCGPAGRTAYEIARDAPYATGGPPTVIMTGTGDAAGSARALLRGLESVRARRANRRRV</sequence>
<protein>
    <submittedName>
        <fullName evidence="3">Condensation domain-containing protein</fullName>
    </submittedName>
</protein>
<feature type="region of interest" description="Disordered" evidence="1">
    <location>
        <begin position="292"/>
        <end position="314"/>
    </location>
</feature>
<dbReference type="SUPFAM" id="SSF52777">
    <property type="entry name" value="CoA-dependent acyltransferases"/>
    <property type="match status" value="2"/>
</dbReference>
<name>A0ABT0W1Q5_STRGI</name>
<dbReference type="Pfam" id="PF00668">
    <property type="entry name" value="Condensation"/>
    <property type="match status" value="1"/>
</dbReference>
<feature type="region of interest" description="Disordered" evidence="1">
    <location>
        <begin position="604"/>
        <end position="637"/>
    </location>
</feature>
<organism evidence="3 4">
    <name type="scientific">Streptomyces griseoincarnatus</name>
    <dbReference type="NCBI Taxonomy" id="29305"/>
    <lineage>
        <taxon>Bacteria</taxon>
        <taxon>Bacillati</taxon>
        <taxon>Actinomycetota</taxon>
        <taxon>Actinomycetes</taxon>
        <taxon>Kitasatosporales</taxon>
        <taxon>Streptomycetaceae</taxon>
        <taxon>Streptomyces</taxon>
        <taxon>Streptomyces griseoincarnatus group</taxon>
    </lineage>
</organism>
<comment type="caution">
    <text evidence="3">The sequence shown here is derived from an EMBL/GenBank/DDBJ whole genome shotgun (WGS) entry which is preliminary data.</text>
</comment>
<feature type="compositionally biased region" description="Basic and acidic residues" evidence="1">
    <location>
        <begin position="613"/>
        <end position="637"/>
    </location>
</feature>
<reference evidence="3 4" key="1">
    <citation type="submission" date="2022-06" db="EMBL/GenBank/DDBJ databases">
        <title>Whole genome sequence of Streptomyces griseoincarnatus RB7AG.</title>
        <authorList>
            <person name="Ray L."/>
            <person name="Behera S."/>
            <person name="Panda A.N."/>
        </authorList>
    </citation>
    <scope>NUCLEOTIDE SEQUENCE [LARGE SCALE GENOMIC DNA]</scope>
    <source>
        <strain evidence="3 4">RB7AG</strain>
    </source>
</reference>